<evidence type="ECO:0000313" key="2">
    <source>
        <dbReference type="EMBL" id="MDO1451627.1"/>
    </source>
</evidence>
<evidence type="ECO:0000259" key="1">
    <source>
        <dbReference type="Pfam" id="PF12275"/>
    </source>
</evidence>
<proteinExistence type="predicted"/>
<dbReference type="EMBL" id="JAUKPO010000073">
    <property type="protein sequence ID" value="MDO1451627.1"/>
    <property type="molecule type" value="Genomic_DNA"/>
</dbReference>
<feature type="domain" description="DUF3616" evidence="1">
    <location>
        <begin position="27"/>
        <end position="358"/>
    </location>
</feature>
<dbReference type="InterPro" id="IPR022060">
    <property type="entry name" value="DUF3616"/>
</dbReference>
<reference evidence="2" key="1">
    <citation type="submission" date="2023-07" db="EMBL/GenBank/DDBJ databases">
        <title>The genome sequence of Rhodocytophaga aerolata KACC 12507.</title>
        <authorList>
            <person name="Zhang X."/>
        </authorList>
    </citation>
    <scope>NUCLEOTIDE SEQUENCE</scope>
    <source>
        <strain evidence="2">KACC 12507</strain>
    </source>
</reference>
<sequence length="362" mass="40752">MFTKPILLQFDDKVKNYSKGKDVRDGLSSVERCGDYLWMACDESIGLERVKIDENGNFSQHQAFSLLDYLQLPAGDGCEIDIEGMCFHGHYLWLVGSHSLKRKKPKQESADVEKQLQKLAKVEADANRYILARIPLLPNPQTGEYRLCKSCVHPTQPETVLTAAQLIGWEETNQLMQVLKEDIHFKAFMHIPGKDNGFDIEGLAIKGEKLYIGLRGPVLRGWAAILEVEVVDTADGYFALKEQADGKLYKKHFLHLGGMGIRELAILKEDLLILAGPTMDLDGEIAVFRWKNGLHQQKEALVGKEELEKLFTVPHGFDSNSGKDKAEGMTIFDQRHLLIVYDSPAESRKIANNVVVADLYKL</sequence>
<comment type="caution">
    <text evidence="2">The sequence shown here is derived from an EMBL/GenBank/DDBJ whole genome shotgun (WGS) entry which is preliminary data.</text>
</comment>
<accession>A0ABT8RHP6</accession>
<dbReference type="Pfam" id="PF12275">
    <property type="entry name" value="DUF3616"/>
    <property type="match status" value="1"/>
</dbReference>
<evidence type="ECO:0000313" key="3">
    <source>
        <dbReference type="Proteomes" id="UP001168528"/>
    </source>
</evidence>
<dbReference type="RefSeq" id="WP_302042424.1">
    <property type="nucleotide sequence ID" value="NZ_JAUKPO010000073.1"/>
</dbReference>
<dbReference type="Proteomes" id="UP001168528">
    <property type="component" value="Unassembled WGS sequence"/>
</dbReference>
<gene>
    <name evidence="2" type="ORF">Q0590_35470</name>
</gene>
<organism evidence="2 3">
    <name type="scientific">Rhodocytophaga aerolata</name>
    <dbReference type="NCBI Taxonomy" id="455078"/>
    <lineage>
        <taxon>Bacteria</taxon>
        <taxon>Pseudomonadati</taxon>
        <taxon>Bacteroidota</taxon>
        <taxon>Cytophagia</taxon>
        <taxon>Cytophagales</taxon>
        <taxon>Rhodocytophagaceae</taxon>
        <taxon>Rhodocytophaga</taxon>
    </lineage>
</organism>
<name>A0ABT8RHP6_9BACT</name>
<protein>
    <submittedName>
        <fullName evidence="2">DUF3616 domain-containing protein</fullName>
    </submittedName>
</protein>
<keyword evidence="3" id="KW-1185">Reference proteome</keyword>